<dbReference type="RefSeq" id="WP_167699745.1">
    <property type="nucleotide sequence ID" value="NZ_CP118174.1"/>
</dbReference>
<comment type="caution">
    <text evidence="2">The sequence shown here is derived from an EMBL/GenBank/DDBJ whole genome shotgun (WGS) entry which is preliminary data.</text>
</comment>
<keyword evidence="1" id="KW-1133">Transmembrane helix</keyword>
<evidence type="ECO:0000313" key="3">
    <source>
        <dbReference type="Proteomes" id="UP000711995"/>
    </source>
</evidence>
<evidence type="ECO:0000256" key="1">
    <source>
        <dbReference type="SAM" id="Phobius"/>
    </source>
</evidence>
<dbReference type="EMBL" id="JAATLJ010000001">
    <property type="protein sequence ID" value="NIZ40135.1"/>
    <property type="molecule type" value="Genomic_DNA"/>
</dbReference>
<proteinExistence type="predicted"/>
<keyword evidence="1" id="KW-0812">Transmembrane</keyword>
<organism evidence="2 3">
    <name type="scientific">Entomospira entomophila</name>
    <dbReference type="NCBI Taxonomy" id="2719988"/>
    <lineage>
        <taxon>Bacteria</taxon>
        <taxon>Pseudomonadati</taxon>
        <taxon>Spirochaetota</taxon>
        <taxon>Spirochaetia</taxon>
        <taxon>Spirochaetales</taxon>
        <taxon>Spirochaetaceae</taxon>
        <taxon>Entomospira</taxon>
    </lineage>
</organism>
<dbReference type="Proteomes" id="UP000711995">
    <property type="component" value="Unassembled WGS sequence"/>
</dbReference>
<gene>
    <name evidence="2" type="ORF">HCT14_01200</name>
</gene>
<dbReference type="AlphaFoldDB" id="A0A968G972"/>
<keyword evidence="3" id="KW-1185">Reference proteome</keyword>
<feature type="transmembrane region" description="Helical" evidence="1">
    <location>
        <begin position="12"/>
        <end position="34"/>
    </location>
</feature>
<name>A0A968G972_9SPIO</name>
<protein>
    <submittedName>
        <fullName evidence="2">Uncharacterized protein</fullName>
    </submittedName>
</protein>
<reference evidence="2 3" key="1">
    <citation type="submission" date="2020-03" db="EMBL/GenBank/DDBJ databases">
        <title>Spirochaetal bacteria isolated from arthropods constitute a novel genus Entomospira genus novum within the order Spirochaetales.</title>
        <authorList>
            <person name="Grana-Miraglia L."/>
            <person name="Sikutova S."/>
            <person name="Fingerle V."/>
            <person name="Sing A."/>
            <person name="Castillo-Ramirez S."/>
            <person name="Margos G."/>
            <person name="Rudolf I."/>
        </authorList>
    </citation>
    <scope>NUCLEOTIDE SEQUENCE [LARGE SCALE GENOMIC DNA]</scope>
    <source>
        <strain evidence="2 3">BR193</strain>
    </source>
</reference>
<accession>A0A968G972</accession>
<keyword evidence="1" id="KW-0472">Membrane</keyword>
<evidence type="ECO:0000313" key="2">
    <source>
        <dbReference type="EMBL" id="NIZ40135.1"/>
    </source>
</evidence>
<sequence>MNKQRKTFTFTSLYTGFIFMSLLGILVGITVSVYRERNLGLKQYAIDQSAIHNYLVQQSHADLSKITLQDIFKQFPQLDFLRISDAQTQATLLEATRHPNTLWT</sequence>